<dbReference type="RefSeq" id="XP_008020923.1">
    <property type="nucleotide sequence ID" value="XM_008022732.1"/>
</dbReference>
<keyword evidence="4" id="KW-1185">Reference proteome</keyword>
<feature type="compositionally biased region" description="Polar residues" evidence="2">
    <location>
        <begin position="251"/>
        <end position="267"/>
    </location>
</feature>
<dbReference type="Proteomes" id="UP000016935">
    <property type="component" value="Unassembled WGS sequence"/>
</dbReference>
<dbReference type="AlphaFoldDB" id="R0KVX5"/>
<feature type="compositionally biased region" description="Polar residues" evidence="2">
    <location>
        <begin position="312"/>
        <end position="321"/>
    </location>
</feature>
<protein>
    <submittedName>
        <fullName evidence="3">Uncharacterized protein</fullName>
    </submittedName>
</protein>
<gene>
    <name evidence="3" type="ORF">SETTUDRAFT_162474</name>
</gene>
<feature type="coiled-coil region" evidence="1">
    <location>
        <begin position="62"/>
        <end position="96"/>
    </location>
</feature>
<sequence length="321" mass="36373">MSVLTQAEAKRHLLLSAGKTARTQTYTDLLGFRSLSRSRSRSGPQVYPGRVGDFYIATKTIAEELSQRYNSWEEFYEDIEAQENFTQQKIEDLIGEYGPIIWNDGRTGPFLTMTDNEDIYPRYLIYNNQFDRVKIRTFVYCLTLQRTSREIRTTGSRSGDEPVIKMEPPYAAARSPMIGQFSVLPPDPDVVFISSNPTTNRSLPFSIGGTSWPSAGQYQVPVAQMVPNIHMEGTSSSFVMSQIDADRATVTVKNDSSTTEKSPQPNDMLNLRELHTSVSQASDTASEDEDIDQRGPSQKRRRFQRREEAGTSFRTLQSYRV</sequence>
<organism evidence="3 4">
    <name type="scientific">Exserohilum turcicum (strain 28A)</name>
    <name type="common">Northern leaf blight fungus</name>
    <name type="synonym">Setosphaeria turcica</name>
    <dbReference type="NCBI Taxonomy" id="671987"/>
    <lineage>
        <taxon>Eukaryota</taxon>
        <taxon>Fungi</taxon>
        <taxon>Dikarya</taxon>
        <taxon>Ascomycota</taxon>
        <taxon>Pezizomycotina</taxon>
        <taxon>Dothideomycetes</taxon>
        <taxon>Pleosporomycetidae</taxon>
        <taxon>Pleosporales</taxon>
        <taxon>Pleosporineae</taxon>
        <taxon>Pleosporaceae</taxon>
        <taxon>Exserohilum</taxon>
    </lineage>
</organism>
<dbReference type="GeneID" id="19398405"/>
<feature type="region of interest" description="Disordered" evidence="2">
    <location>
        <begin position="277"/>
        <end position="321"/>
    </location>
</feature>
<keyword evidence="1" id="KW-0175">Coiled coil</keyword>
<dbReference type="EMBL" id="KB908481">
    <property type="protein sequence ID" value="EOA91912.1"/>
    <property type="molecule type" value="Genomic_DNA"/>
</dbReference>
<evidence type="ECO:0000313" key="4">
    <source>
        <dbReference type="Proteomes" id="UP000016935"/>
    </source>
</evidence>
<evidence type="ECO:0000256" key="1">
    <source>
        <dbReference type="SAM" id="Coils"/>
    </source>
</evidence>
<feature type="region of interest" description="Disordered" evidence="2">
    <location>
        <begin position="250"/>
        <end position="269"/>
    </location>
</feature>
<evidence type="ECO:0000313" key="3">
    <source>
        <dbReference type="EMBL" id="EOA91912.1"/>
    </source>
</evidence>
<dbReference type="STRING" id="671987.R0KVX5"/>
<reference evidence="3 4" key="2">
    <citation type="journal article" date="2013" name="PLoS Genet.">
        <title>Comparative genome structure, secondary metabolite, and effector coding capacity across Cochliobolus pathogens.</title>
        <authorList>
            <person name="Condon B.J."/>
            <person name="Leng Y."/>
            <person name="Wu D."/>
            <person name="Bushley K.E."/>
            <person name="Ohm R.A."/>
            <person name="Otillar R."/>
            <person name="Martin J."/>
            <person name="Schackwitz W."/>
            <person name="Grimwood J."/>
            <person name="MohdZainudin N."/>
            <person name="Xue C."/>
            <person name="Wang R."/>
            <person name="Manning V.A."/>
            <person name="Dhillon B."/>
            <person name="Tu Z.J."/>
            <person name="Steffenson B.J."/>
            <person name="Salamov A."/>
            <person name="Sun H."/>
            <person name="Lowry S."/>
            <person name="LaButti K."/>
            <person name="Han J."/>
            <person name="Copeland A."/>
            <person name="Lindquist E."/>
            <person name="Barry K."/>
            <person name="Schmutz J."/>
            <person name="Baker S.E."/>
            <person name="Ciuffetti L.M."/>
            <person name="Grigoriev I.V."/>
            <person name="Zhong S."/>
            <person name="Turgeon B.G."/>
        </authorList>
    </citation>
    <scope>NUCLEOTIDE SEQUENCE [LARGE SCALE GENOMIC DNA]</scope>
    <source>
        <strain evidence="4">28A</strain>
    </source>
</reference>
<dbReference type="OrthoDB" id="3693399at2759"/>
<proteinExistence type="predicted"/>
<accession>R0KVX5</accession>
<evidence type="ECO:0000256" key="2">
    <source>
        <dbReference type="SAM" id="MobiDB-lite"/>
    </source>
</evidence>
<reference evidence="3 4" key="1">
    <citation type="journal article" date="2012" name="PLoS Pathog.">
        <title>Diverse lifestyles and strategies of plant pathogenesis encoded in the genomes of eighteen Dothideomycetes fungi.</title>
        <authorList>
            <person name="Ohm R.A."/>
            <person name="Feau N."/>
            <person name="Henrissat B."/>
            <person name="Schoch C.L."/>
            <person name="Horwitz B.A."/>
            <person name="Barry K.W."/>
            <person name="Condon B.J."/>
            <person name="Copeland A.C."/>
            <person name="Dhillon B."/>
            <person name="Glaser F."/>
            <person name="Hesse C.N."/>
            <person name="Kosti I."/>
            <person name="LaButti K."/>
            <person name="Lindquist E.A."/>
            <person name="Lucas S."/>
            <person name="Salamov A.A."/>
            <person name="Bradshaw R.E."/>
            <person name="Ciuffetti L."/>
            <person name="Hamelin R.C."/>
            <person name="Kema G.H.J."/>
            <person name="Lawrence C."/>
            <person name="Scott J.A."/>
            <person name="Spatafora J.W."/>
            <person name="Turgeon B.G."/>
            <person name="de Wit P.J.G.M."/>
            <person name="Zhong S."/>
            <person name="Goodwin S.B."/>
            <person name="Grigoriev I.V."/>
        </authorList>
    </citation>
    <scope>NUCLEOTIDE SEQUENCE [LARGE SCALE GENOMIC DNA]</scope>
    <source>
        <strain evidence="4">28A</strain>
    </source>
</reference>
<dbReference type="HOGENOM" id="CLU_866437_0_0_1"/>
<name>R0KVX5_EXST2</name>